<feature type="domain" description="PepSY" evidence="1">
    <location>
        <begin position="213"/>
        <end position="267"/>
    </location>
</feature>
<dbReference type="Pfam" id="PF13670">
    <property type="entry name" value="PepSY_2"/>
    <property type="match status" value="2"/>
</dbReference>
<dbReference type="AlphaFoldDB" id="A0A2A2A847"/>
<evidence type="ECO:0000313" key="3">
    <source>
        <dbReference type="EMBL" id="PAX16032.1"/>
    </source>
</evidence>
<feature type="domain" description="PepSY" evidence="1">
    <location>
        <begin position="129"/>
        <end position="186"/>
    </location>
</feature>
<dbReference type="Proteomes" id="UP000217999">
    <property type="component" value="Unassembled WGS sequence"/>
</dbReference>
<dbReference type="EMBL" id="NSJF01000006">
    <property type="protein sequence ID" value="PAT33759.1"/>
    <property type="molecule type" value="Genomic_DNA"/>
</dbReference>
<evidence type="ECO:0000313" key="5">
    <source>
        <dbReference type="Proteomes" id="UP000217999"/>
    </source>
</evidence>
<name>A0A2A2A847_9BURK</name>
<gene>
    <name evidence="2" type="ORF">CK620_11380</name>
    <name evidence="3" type="ORF">CLI92_10625</name>
</gene>
<protein>
    <recommendedName>
        <fullName evidence="1">PepSY domain-containing protein</fullName>
    </recommendedName>
</protein>
<evidence type="ECO:0000259" key="1">
    <source>
        <dbReference type="Pfam" id="PF13670"/>
    </source>
</evidence>
<evidence type="ECO:0000313" key="2">
    <source>
        <dbReference type="EMBL" id="PAT33759.1"/>
    </source>
</evidence>
<reference evidence="4 5" key="1">
    <citation type="submission" date="2017-08" db="EMBL/GenBank/DDBJ databases">
        <title>WGS of Clinical strains of the CDC Group NO-1 linked to zoonotic infections in humans.</title>
        <authorList>
            <person name="Bernier A.-M."/>
            <person name="Bernard K."/>
        </authorList>
    </citation>
    <scope>NUCLEOTIDE SEQUENCE [LARGE SCALE GENOMIC DNA]</scope>
    <source>
        <strain evidence="2 5">NML03-0146</strain>
        <strain evidence="3 4">NML91-0035</strain>
    </source>
</reference>
<proteinExistence type="predicted"/>
<accession>A0A2A2T3B9</accession>
<dbReference type="EMBL" id="NTBI01000010">
    <property type="protein sequence ID" value="PAX16032.1"/>
    <property type="molecule type" value="Genomic_DNA"/>
</dbReference>
<organism evidence="2 5">
    <name type="scientific">Vandammella animalimorsus</name>
    <dbReference type="NCBI Taxonomy" id="2029117"/>
    <lineage>
        <taxon>Bacteria</taxon>
        <taxon>Pseudomonadati</taxon>
        <taxon>Pseudomonadota</taxon>
        <taxon>Betaproteobacteria</taxon>
        <taxon>Burkholderiales</taxon>
        <taxon>Comamonadaceae</taxon>
        <taxon>Vandammella</taxon>
    </lineage>
</organism>
<accession>A0A2A2A847</accession>
<dbReference type="InterPro" id="IPR025711">
    <property type="entry name" value="PepSY"/>
</dbReference>
<sequence>MMNLGFRRCLGRAFHNLAHAHHKAALTLERKETRMNTAFPFALNAVRARRAGAGAAALLAAALLASPVQAAGNASQAVQAMTDQGYVAIHDLEFKHQHWTAEATTQGGTRVQLLLDGAGRVAEVGNPASQAQIASVQDVLQRLHSLGYQHVRDVEMDDGFWTADAINRRGVSVDLTLHPVTLELLSEVGDDDRHRPPVAPQVQQPAWGPQGVLPASEVIARLQRAGYRHIHDLDFDDGYWEAEAINPAGLRVDLRLDPRTGAVLREKRDD</sequence>
<dbReference type="Proteomes" id="UP000217780">
    <property type="component" value="Unassembled WGS sequence"/>
</dbReference>
<comment type="caution">
    <text evidence="2">The sequence shown here is derived from an EMBL/GenBank/DDBJ whole genome shotgun (WGS) entry which is preliminary data.</text>
</comment>
<evidence type="ECO:0000313" key="4">
    <source>
        <dbReference type="Proteomes" id="UP000217780"/>
    </source>
</evidence>